<gene>
    <name evidence="2" type="ORF">CCMP2556_LOCUS43905</name>
</gene>
<comment type="caution">
    <text evidence="2">The sequence shown here is derived from an EMBL/GenBank/DDBJ whole genome shotgun (WGS) entry which is preliminary data.</text>
</comment>
<proteinExistence type="predicted"/>
<sequence length="179" mass="20358">MCMAQATAAFITVTRWLHIDNVNWFRYLGYAFTCSLMQAELVVLIAPYVPCYSMNAVGIVLLTHTWMVLGWIGSMHEGFLFEDASWNMFLESGQVSELQVTTKGIFIGITAAGLCSLLFLQMPFLAMIFFCNGGLKNEDMPPHYLKLMATVWLTWPACLGRQWSLLNCLFLFFNHFQAL</sequence>
<dbReference type="Proteomes" id="UP001642484">
    <property type="component" value="Unassembled WGS sequence"/>
</dbReference>
<reference evidence="2 3" key="1">
    <citation type="submission" date="2024-02" db="EMBL/GenBank/DDBJ databases">
        <authorList>
            <person name="Chen Y."/>
            <person name="Shah S."/>
            <person name="Dougan E. K."/>
            <person name="Thang M."/>
            <person name="Chan C."/>
        </authorList>
    </citation>
    <scope>NUCLEOTIDE SEQUENCE [LARGE SCALE GENOMIC DNA]</scope>
</reference>
<feature type="transmembrane region" description="Helical" evidence="1">
    <location>
        <begin position="105"/>
        <end position="130"/>
    </location>
</feature>
<organism evidence="2 3">
    <name type="scientific">Durusdinium trenchii</name>
    <dbReference type="NCBI Taxonomy" id="1381693"/>
    <lineage>
        <taxon>Eukaryota</taxon>
        <taxon>Sar</taxon>
        <taxon>Alveolata</taxon>
        <taxon>Dinophyceae</taxon>
        <taxon>Suessiales</taxon>
        <taxon>Symbiodiniaceae</taxon>
        <taxon>Durusdinium</taxon>
    </lineage>
</organism>
<feature type="transmembrane region" description="Helical" evidence="1">
    <location>
        <begin position="56"/>
        <end position="73"/>
    </location>
</feature>
<feature type="transmembrane region" description="Helical" evidence="1">
    <location>
        <begin position="151"/>
        <end position="173"/>
    </location>
</feature>
<dbReference type="EMBL" id="CAXAMN010024991">
    <property type="protein sequence ID" value="CAK9091597.1"/>
    <property type="molecule type" value="Genomic_DNA"/>
</dbReference>
<name>A0ABP0QXF3_9DINO</name>
<keyword evidence="1" id="KW-1133">Transmembrane helix</keyword>
<evidence type="ECO:0000313" key="2">
    <source>
        <dbReference type="EMBL" id="CAK9091597.1"/>
    </source>
</evidence>
<evidence type="ECO:0000313" key="3">
    <source>
        <dbReference type="Proteomes" id="UP001642484"/>
    </source>
</evidence>
<feature type="transmembrane region" description="Helical" evidence="1">
    <location>
        <begin position="27"/>
        <end position="49"/>
    </location>
</feature>
<keyword evidence="1" id="KW-0472">Membrane</keyword>
<evidence type="ECO:0000256" key="1">
    <source>
        <dbReference type="SAM" id="Phobius"/>
    </source>
</evidence>
<keyword evidence="1" id="KW-0812">Transmembrane</keyword>
<keyword evidence="3" id="KW-1185">Reference proteome</keyword>
<evidence type="ECO:0008006" key="4">
    <source>
        <dbReference type="Google" id="ProtNLM"/>
    </source>
</evidence>
<accession>A0ABP0QXF3</accession>
<protein>
    <recommendedName>
        <fullName evidence="4">Derlin</fullName>
    </recommendedName>
</protein>